<proteinExistence type="predicted"/>
<sequence>MTKRPQAYCRRHREKFARARRPRAIVPLPHDGRQHGDAASNVRPRDEAPRW</sequence>
<dbReference type="AlphaFoldDB" id="A0A4T0B785"/>
<accession>A0A4T0B785</accession>
<dbReference type="EMBL" id="QZBZ01000993">
    <property type="protein sequence ID" value="TIA27384.1"/>
    <property type="molecule type" value="Genomic_DNA"/>
</dbReference>
<name>A0A4T0B785_AURPU</name>
<evidence type="ECO:0000313" key="3">
    <source>
        <dbReference type="Proteomes" id="UP000308724"/>
    </source>
</evidence>
<evidence type="ECO:0000256" key="1">
    <source>
        <dbReference type="SAM" id="MobiDB-lite"/>
    </source>
</evidence>
<protein>
    <submittedName>
        <fullName evidence="2">Uncharacterized protein</fullName>
    </submittedName>
</protein>
<reference evidence="2 3" key="1">
    <citation type="submission" date="2018-10" db="EMBL/GenBank/DDBJ databases">
        <title>Fifty Aureobasidium pullulans genomes reveal a recombining polyextremotolerant generalist.</title>
        <authorList>
            <person name="Gostincar C."/>
            <person name="Turk M."/>
            <person name="Zajc J."/>
            <person name="Gunde-Cimerman N."/>
        </authorList>
    </citation>
    <scope>NUCLEOTIDE SEQUENCE [LARGE SCALE GENOMIC DNA]</scope>
    <source>
        <strain evidence="2 3">EXF-1645</strain>
    </source>
</reference>
<evidence type="ECO:0000313" key="2">
    <source>
        <dbReference type="EMBL" id="TIA27384.1"/>
    </source>
</evidence>
<feature type="region of interest" description="Disordered" evidence="1">
    <location>
        <begin position="20"/>
        <end position="51"/>
    </location>
</feature>
<organism evidence="2 3">
    <name type="scientific">Aureobasidium pullulans</name>
    <name type="common">Black yeast</name>
    <name type="synonym">Pullularia pullulans</name>
    <dbReference type="NCBI Taxonomy" id="5580"/>
    <lineage>
        <taxon>Eukaryota</taxon>
        <taxon>Fungi</taxon>
        <taxon>Dikarya</taxon>
        <taxon>Ascomycota</taxon>
        <taxon>Pezizomycotina</taxon>
        <taxon>Dothideomycetes</taxon>
        <taxon>Dothideomycetidae</taxon>
        <taxon>Dothideales</taxon>
        <taxon>Saccotheciaceae</taxon>
        <taxon>Aureobasidium</taxon>
    </lineage>
</organism>
<dbReference type="Proteomes" id="UP000308724">
    <property type="component" value="Unassembled WGS sequence"/>
</dbReference>
<gene>
    <name evidence="2" type="ORF">D6C78_11079</name>
</gene>
<comment type="caution">
    <text evidence="2">The sequence shown here is derived from an EMBL/GenBank/DDBJ whole genome shotgun (WGS) entry which is preliminary data.</text>
</comment>